<sequence length="39" mass="3958">MAAVHEAAAASEGVTCMARCTPHGLARTTQGQHPGQDPV</sequence>
<organism evidence="1 2">
    <name type="scientific">Haematococcus lacustris</name>
    <name type="common">Green alga</name>
    <name type="synonym">Haematococcus pluvialis</name>
    <dbReference type="NCBI Taxonomy" id="44745"/>
    <lineage>
        <taxon>Eukaryota</taxon>
        <taxon>Viridiplantae</taxon>
        <taxon>Chlorophyta</taxon>
        <taxon>core chlorophytes</taxon>
        <taxon>Chlorophyceae</taxon>
        <taxon>CS clade</taxon>
        <taxon>Chlamydomonadales</taxon>
        <taxon>Haematococcaceae</taxon>
        <taxon>Haematococcus</taxon>
    </lineage>
</organism>
<comment type="caution">
    <text evidence="1">The sequence shown here is derived from an EMBL/GenBank/DDBJ whole genome shotgun (WGS) entry which is preliminary data.</text>
</comment>
<accession>A0A699YZ35</accession>
<name>A0A699YZ35_HAELA</name>
<evidence type="ECO:0000313" key="2">
    <source>
        <dbReference type="Proteomes" id="UP000485058"/>
    </source>
</evidence>
<dbReference type="EMBL" id="BLLF01000157">
    <property type="protein sequence ID" value="GFH08382.1"/>
    <property type="molecule type" value="Genomic_DNA"/>
</dbReference>
<evidence type="ECO:0000313" key="1">
    <source>
        <dbReference type="EMBL" id="GFH08382.1"/>
    </source>
</evidence>
<dbReference type="Proteomes" id="UP000485058">
    <property type="component" value="Unassembled WGS sequence"/>
</dbReference>
<dbReference type="AlphaFoldDB" id="A0A699YZ35"/>
<keyword evidence="2" id="KW-1185">Reference proteome</keyword>
<gene>
    <name evidence="1" type="ORF">HaLaN_03332</name>
</gene>
<protein>
    <submittedName>
        <fullName evidence="1">Uncharacterized protein</fullName>
    </submittedName>
</protein>
<proteinExistence type="predicted"/>
<reference evidence="1 2" key="1">
    <citation type="submission" date="2020-02" db="EMBL/GenBank/DDBJ databases">
        <title>Draft genome sequence of Haematococcus lacustris strain NIES-144.</title>
        <authorList>
            <person name="Morimoto D."/>
            <person name="Nakagawa S."/>
            <person name="Yoshida T."/>
            <person name="Sawayama S."/>
        </authorList>
    </citation>
    <scope>NUCLEOTIDE SEQUENCE [LARGE SCALE GENOMIC DNA]</scope>
    <source>
        <strain evidence="1 2">NIES-144</strain>
    </source>
</reference>